<proteinExistence type="predicted"/>
<dbReference type="KEGG" id="tva:5468110"/>
<dbReference type="OrthoDB" id="19344at2759"/>
<reference evidence="6" key="2">
    <citation type="journal article" date="2007" name="Science">
        <title>Draft genome sequence of the sexually transmitted pathogen Trichomonas vaginalis.</title>
        <authorList>
            <person name="Carlton J.M."/>
            <person name="Hirt R.P."/>
            <person name="Silva J.C."/>
            <person name="Delcher A.L."/>
            <person name="Schatz M."/>
            <person name="Zhao Q."/>
            <person name="Wortman J.R."/>
            <person name="Bidwell S.L."/>
            <person name="Alsmark U.C.M."/>
            <person name="Besteiro S."/>
            <person name="Sicheritz-Ponten T."/>
            <person name="Noel C.J."/>
            <person name="Dacks J.B."/>
            <person name="Foster P.G."/>
            <person name="Simillion C."/>
            <person name="Van de Peer Y."/>
            <person name="Miranda-Saavedra D."/>
            <person name="Barton G.J."/>
            <person name="Westrop G.D."/>
            <person name="Mueller S."/>
            <person name="Dessi D."/>
            <person name="Fiori P.L."/>
            <person name="Ren Q."/>
            <person name="Paulsen I."/>
            <person name="Zhang H."/>
            <person name="Bastida-Corcuera F.D."/>
            <person name="Simoes-Barbosa A."/>
            <person name="Brown M.T."/>
            <person name="Hayes R.D."/>
            <person name="Mukherjee M."/>
            <person name="Okumura C.Y."/>
            <person name="Schneider R."/>
            <person name="Smith A.J."/>
            <person name="Vanacova S."/>
            <person name="Villalvazo M."/>
            <person name="Haas B.J."/>
            <person name="Pertea M."/>
            <person name="Feldblyum T.V."/>
            <person name="Utterback T.R."/>
            <person name="Shu C.L."/>
            <person name="Osoegawa K."/>
            <person name="de Jong P.J."/>
            <person name="Hrdy I."/>
            <person name="Horvathova L."/>
            <person name="Zubacova Z."/>
            <person name="Dolezal P."/>
            <person name="Malik S.B."/>
            <person name="Logsdon J.M. Jr."/>
            <person name="Henze K."/>
            <person name="Gupta A."/>
            <person name="Wang C.C."/>
            <person name="Dunne R.L."/>
            <person name="Upcroft J.A."/>
            <person name="Upcroft P."/>
            <person name="White O."/>
            <person name="Salzberg S.L."/>
            <person name="Tang P."/>
            <person name="Chiu C.-H."/>
            <person name="Lee Y.-S."/>
            <person name="Embley T.M."/>
            <person name="Coombs G.H."/>
            <person name="Mottram J.C."/>
            <person name="Tachezy J."/>
            <person name="Fraser-Liggett C.M."/>
            <person name="Johnson P.J."/>
        </authorList>
    </citation>
    <scope>NUCLEOTIDE SEQUENCE [LARGE SCALE GENOMIC DNA]</scope>
    <source>
        <strain evidence="6">G3</strain>
    </source>
</reference>
<comment type="subcellular location">
    <subcellularLocation>
        <location evidence="1">Membrane</location>
        <topology evidence="1">Multi-pass membrane protein</topology>
    </subcellularLocation>
</comment>
<dbReference type="InParanoid" id="A2DAQ1"/>
<keyword evidence="3 5" id="KW-1133">Transmembrane helix</keyword>
<feature type="transmembrane region" description="Helical" evidence="5">
    <location>
        <begin position="138"/>
        <end position="161"/>
    </location>
</feature>
<dbReference type="Gene3D" id="1.20.1280.290">
    <property type="match status" value="1"/>
</dbReference>
<dbReference type="RefSeq" id="XP_001583540.1">
    <property type="nucleotide sequence ID" value="XM_001583490.1"/>
</dbReference>
<dbReference type="AlphaFoldDB" id="A2DAQ1"/>
<keyword evidence="2 5" id="KW-0812">Transmembrane</keyword>
<dbReference type="SMR" id="A2DAQ1"/>
<evidence type="ECO:0000256" key="3">
    <source>
        <dbReference type="ARBA" id="ARBA00022989"/>
    </source>
</evidence>
<evidence type="ECO:0008006" key="8">
    <source>
        <dbReference type="Google" id="ProtNLM"/>
    </source>
</evidence>
<dbReference type="InterPro" id="IPR006603">
    <property type="entry name" value="PQ-loop_rpt"/>
</dbReference>
<dbReference type="EMBL" id="DS113183">
    <property type="protein sequence ID" value="EAY22554.1"/>
    <property type="molecule type" value="Genomic_DNA"/>
</dbReference>
<protein>
    <recommendedName>
        <fullName evidence="8">PQ loop repeat family protein</fullName>
    </recommendedName>
</protein>
<evidence type="ECO:0000256" key="4">
    <source>
        <dbReference type="ARBA" id="ARBA00023136"/>
    </source>
</evidence>
<feature type="transmembrane region" description="Helical" evidence="5">
    <location>
        <begin position="45"/>
        <end position="70"/>
    </location>
</feature>
<organism evidence="6 7">
    <name type="scientific">Trichomonas vaginalis (strain ATCC PRA-98 / G3)</name>
    <dbReference type="NCBI Taxonomy" id="412133"/>
    <lineage>
        <taxon>Eukaryota</taxon>
        <taxon>Metamonada</taxon>
        <taxon>Parabasalia</taxon>
        <taxon>Trichomonadida</taxon>
        <taxon>Trichomonadidae</taxon>
        <taxon>Trichomonas</taxon>
    </lineage>
</organism>
<gene>
    <name evidence="6" type="ORF">TVAG_035780</name>
</gene>
<keyword evidence="4 5" id="KW-0472">Membrane</keyword>
<evidence type="ECO:0000313" key="6">
    <source>
        <dbReference type="EMBL" id="EAY22554.1"/>
    </source>
</evidence>
<sequence>MTFILVFGQFCLYLSVVFQLWTFFDRKPRMKRDEDAIKKDQFMIRLLPIVAITLFTSCLLVWAVIGLLLGFDSNPIKVIGKVSGYVAFVIEIIQFIPQTVTTIKLRDHGALSLLMLEIQAPVNLANAFYMWLGAHEDFTTFTASLADGIWEFIILALCIYFKSHPLHKKEISSESMSEIHSSLI</sequence>
<keyword evidence="7" id="KW-1185">Reference proteome</keyword>
<evidence type="ECO:0000256" key="5">
    <source>
        <dbReference type="SAM" id="Phobius"/>
    </source>
</evidence>
<dbReference type="VEuPathDB" id="TrichDB:TVAGG3_0812180"/>
<name>A2DAQ1_TRIV3</name>
<dbReference type="GO" id="GO:0016020">
    <property type="term" value="C:membrane"/>
    <property type="evidence" value="ECO:0000318"/>
    <property type="project" value="GO_Central"/>
</dbReference>
<evidence type="ECO:0000313" key="7">
    <source>
        <dbReference type="Proteomes" id="UP000001542"/>
    </source>
</evidence>
<dbReference type="VEuPathDB" id="TrichDB:TVAG_035780"/>
<evidence type="ECO:0000256" key="2">
    <source>
        <dbReference type="ARBA" id="ARBA00022692"/>
    </source>
</evidence>
<dbReference type="Proteomes" id="UP000001542">
    <property type="component" value="Unassembled WGS sequence"/>
</dbReference>
<feature type="transmembrane region" description="Helical" evidence="5">
    <location>
        <begin position="6"/>
        <end position="24"/>
    </location>
</feature>
<dbReference type="Pfam" id="PF04193">
    <property type="entry name" value="PQ-loop"/>
    <property type="match status" value="1"/>
</dbReference>
<accession>A2DAQ1</accession>
<evidence type="ECO:0000256" key="1">
    <source>
        <dbReference type="ARBA" id="ARBA00004141"/>
    </source>
</evidence>
<reference evidence="6" key="1">
    <citation type="submission" date="2006-10" db="EMBL/GenBank/DDBJ databases">
        <authorList>
            <person name="Amadeo P."/>
            <person name="Zhao Q."/>
            <person name="Wortman J."/>
            <person name="Fraser-Liggett C."/>
            <person name="Carlton J."/>
        </authorList>
    </citation>
    <scope>NUCLEOTIDE SEQUENCE</scope>
    <source>
        <strain evidence="6">G3</strain>
    </source>
</reference>